<dbReference type="SMART" id="SM00354">
    <property type="entry name" value="HTH_LACI"/>
    <property type="match status" value="1"/>
</dbReference>
<dbReference type="Gene3D" id="1.10.260.40">
    <property type="entry name" value="lambda repressor-like DNA-binding domains"/>
    <property type="match status" value="1"/>
</dbReference>
<dbReference type="InterPro" id="IPR046335">
    <property type="entry name" value="LacI/GalR-like_sensor"/>
</dbReference>
<comment type="caution">
    <text evidence="5">The sequence shown here is derived from an EMBL/GenBank/DDBJ whole genome shotgun (WGS) entry which is preliminary data.</text>
</comment>
<name>A0A921IRF3_9ACTN</name>
<dbReference type="PROSITE" id="PS50932">
    <property type="entry name" value="HTH_LACI_2"/>
    <property type="match status" value="1"/>
</dbReference>
<evidence type="ECO:0000313" key="5">
    <source>
        <dbReference type="EMBL" id="HJG31742.1"/>
    </source>
</evidence>
<dbReference type="AlphaFoldDB" id="A0A921IRF3"/>
<protein>
    <submittedName>
        <fullName evidence="5">LacI family transcriptional regulator</fullName>
    </submittedName>
</protein>
<dbReference type="EMBL" id="DYVF01000059">
    <property type="protein sequence ID" value="HJG31742.1"/>
    <property type="molecule type" value="Genomic_DNA"/>
</dbReference>
<dbReference type="SUPFAM" id="SSF53822">
    <property type="entry name" value="Periplasmic binding protein-like I"/>
    <property type="match status" value="1"/>
</dbReference>
<keyword evidence="1" id="KW-0805">Transcription regulation</keyword>
<dbReference type="SUPFAM" id="SSF47413">
    <property type="entry name" value="lambda repressor-like DNA-binding domains"/>
    <property type="match status" value="1"/>
</dbReference>
<dbReference type="Pfam" id="PF13377">
    <property type="entry name" value="Peripla_BP_3"/>
    <property type="match status" value="1"/>
</dbReference>
<evidence type="ECO:0000256" key="2">
    <source>
        <dbReference type="ARBA" id="ARBA00023125"/>
    </source>
</evidence>
<dbReference type="InterPro" id="IPR028082">
    <property type="entry name" value="Peripla_BP_I"/>
</dbReference>
<gene>
    <name evidence="5" type="ORF">K8U80_10175</name>
</gene>
<evidence type="ECO:0000313" key="6">
    <source>
        <dbReference type="Proteomes" id="UP000746751"/>
    </source>
</evidence>
<keyword evidence="2" id="KW-0238">DNA-binding</keyword>
<dbReference type="CDD" id="cd01392">
    <property type="entry name" value="HTH_LacI"/>
    <property type="match status" value="1"/>
</dbReference>
<dbReference type="Proteomes" id="UP000746751">
    <property type="component" value="Unassembled WGS sequence"/>
</dbReference>
<reference evidence="5" key="1">
    <citation type="journal article" date="2021" name="PeerJ">
        <title>Extensive microbial diversity within the chicken gut microbiome revealed by metagenomics and culture.</title>
        <authorList>
            <person name="Gilroy R."/>
            <person name="Ravi A."/>
            <person name="Getino M."/>
            <person name="Pursley I."/>
            <person name="Horton D.L."/>
            <person name="Alikhan N.F."/>
            <person name="Baker D."/>
            <person name="Gharbi K."/>
            <person name="Hall N."/>
            <person name="Watson M."/>
            <person name="Adriaenssens E.M."/>
            <person name="Foster-Nyarko E."/>
            <person name="Jarju S."/>
            <person name="Secka A."/>
            <person name="Antonio M."/>
            <person name="Oren A."/>
            <person name="Chaudhuri R.R."/>
            <person name="La Ragione R."/>
            <person name="Hildebrand F."/>
            <person name="Pallen M.J."/>
        </authorList>
    </citation>
    <scope>NUCLEOTIDE SEQUENCE</scope>
    <source>
        <strain evidence="5">ChiGjej2B2-7701</strain>
    </source>
</reference>
<evidence type="ECO:0000256" key="3">
    <source>
        <dbReference type="ARBA" id="ARBA00023163"/>
    </source>
</evidence>
<keyword evidence="3" id="KW-0804">Transcription</keyword>
<dbReference type="InterPro" id="IPR000843">
    <property type="entry name" value="HTH_LacI"/>
</dbReference>
<dbReference type="CDD" id="cd06267">
    <property type="entry name" value="PBP1_LacI_sugar_binding-like"/>
    <property type="match status" value="1"/>
</dbReference>
<reference evidence="5" key="2">
    <citation type="submission" date="2021-09" db="EMBL/GenBank/DDBJ databases">
        <authorList>
            <person name="Gilroy R."/>
        </authorList>
    </citation>
    <scope>NUCLEOTIDE SEQUENCE</scope>
    <source>
        <strain evidence="5">ChiGjej2B2-7701</strain>
    </source>
</reference>
<feature type="domain" description="HTH lacI-type" evidence="4">
    <location>
        <begin position="4"/>
        <end position="58"/>
    </location>
</feature>
<proteinExistence type="predicted"/>
<sequence length="359" mass="37589">MAKVTIGDVAREAGVALGTVSNALNHPEKVRPETLKAVNDAIRRLGYAPNQSARLLAGGRNPTFGLVLPRLSHGLSLQIASGANVEANRQGYGLLIANADNDEALESRYTRYFMGTQMSGVLVQAPSSDAALPAVQPGRIPVVFLDAISDEPGFFVAADHREQGALLADHAIGLGAQRVAVLGRAESPQDRRRLNGICSIMERYPDVALTVLDSGNVDLALDGYELGQKLAALPAAERPDFIIGLSDVLACGAIEGIEAAGLAVPEDIAVAGCDGNPLAWSGSVPLTTCAPTGYELGRRGVLFLIEQIQAAKSGEAYAELMAENHQALVKPFMLTRASTVGATPFQVSDAIGLNLGTFL</sequence>
<dbReference type="GO" id="GO:0000976">
    <property type="term" value="F:transcription cis-regulatory region binding"/>
    <property type="evidence" value="ECO:0007669"/>
    <property type="project" value="TreeGrafter"/>
</dbReference>
<evidence type="ECO:0000256" key="1">
    <source>
        <dbReference type="ARBA" id="ARBA00023015"/>
    </source>
</evidence>
<organism evidence="5 6">
    <name type="scientific">Collinsella ihumii</name>
    <dbReference type="NCBI Taxonomy" id="1720204"/>
    <lineage>
        <taxon>Bacteria</taxon>
        <taxon>Bacillati</taxon>
        <taxon>Actinomycetota</taxon>
        <taxon>Coriobacteriia</taxon>
        <taxon>Coriobacteriales</taxon>
        <taxon>Coriobacteriaceae</taxon>
        <taxon>Collinsella</taxon>
    </lineage>
</organism>
<dbReference type="Gene3D" id="3.40.50.2300">
    <property type="match status" value="2"/>
</dbReference>
<accession>A0A921IRF3</accession>
<dbReference type="Pfam" id="PF00356">
    <property type="entry name" value="LacI"/>
    <property type="match status" value="1"/>
</dbReference>
<dbReference type="InterPro" id="IPR010982">
    <property type="entry name" value="Lambda_DNA-bd_dom_sf"/>
</dbReference>
<dbReference type="GO" id="GO:0003700">
    <property type="term" value="F:DNA-binding transcription factor activity"/>
    <property type="evidence" value="ECO:0007669"/>
    <property type="project" value="TreeGrafter"/>
</dbReference>
<dbReference type="PANTHER" id="PTHR30146">
    <property type="entry name" value="LACI-RELATED TRANSCRIPTIONAL REPRESSOR"/>
    <property type="match status" value="1"/>
</dbReference>
<evidence type="ECO:0000259" key="4">
    <source>
        <dbReference type="PROSITE" id="PS50932"/>
    </source>
</evidence>
<dbReference type="PANTHER" id="PTHR30146:SF138">
    <property type="entry name" value="TRANSCRIPTIONAL REGULATORY PROTEIN"/>
    <property type="match status" value="1"/>
</dbReference>